<evidence type="ECO:0000313" key="8">
    <source>
        <dbReference type="EMBL" id="GGO76434.1"/>
    </source>
</evidence>
<dbReference type="InterPro" id="IPR012675">
    <property type="entry name" value="Beta-grasp_dom_sf"/>
</dbReference>
<dbReference type="PROSITE" id="PS51085">
    <property type="entry name" value="2FE2S_FER_2"/>
    <property type="match status" value="1"/>
</dbReference>
<name>A0A917Z8V9_9GAMM</name>
<keyword evidence="3" id="KW-0479">Metal-binding</keyword>
<dbReference type="SUPFAM" id="SSF52343">
    <property type="entry name" value="Ferredoxin reductase-like, C-terminal NADP-linked domain"/>
    <property type="match status" value="1"/>
</dbReference>
<keyword evidence="4" id="KW-0560">Oxidoreductase</keyword>
<dbReference type="SUPFAM" id="SSF63380">
    <property type="entry name" value="Riboflavin synthase domain-like"/>
    <property type="match status" value="1"/>
</dbReference>
<accession>A0A917Z8V9</accession>
<keyword evidence="1" id="KW-0285">Flavoprotein</keyword>
<dbReference type="PANTHER" id="PTHR47354:SF1">
    <property type="entry name" value="CARNITINE MONOOXYGENASE REDUCTASE SUBUNIT"/>
    <property type="match status" value="1"/>
</dbReference>
<gene>
    <name evidence="8" type="ORF">GCM10011348_03640</name>
</gene>
<keyword evidence="2" id="KW-0001">2Fe-2S</keyword>
<dbReference type="GO" id="GO:0051537">
    <property type="term" value="F:2 iron, 2 sulfur cluster binding"/>
    <property type="evidence" value="ECO:0007669"/>
    <property type="project" value="UniProtKB-KW"/>
</dbReference>
<dbReference type="PANTHER" id="PTHR47354">
    <property type="entry name" value="NADH OXIDOREDUCTASE HCR"/>
    <property type="match status" value="1"/>
</dbReference>
<organism evidence="8 9">
    <name type="scientific">Marinobacterium nitratireducens</name>
    <dbReference type="NCBI Taxonomy" id="518897"/>
    <lineage>
        <taxon>Bacteria</taxon>
        <taxon>Pseudomonadati</taxon>
        <taxon>Pseudomonadota</taxon>
        <taxon>Gammaproteobacteria</taxon>
        <taxon>Oceanospirillales</taxon>
        <taxon>Oceanospirillaceae</taxon>
        <taxon>Marinobacterium</taxon>
    </lineage>
</organism>
<dbReference type="InterPro" id="IPR036010">
    <property type="entry name" value="2Fe-2S_ferredoxin-like_sf"/>
</dbReference>
<keyword evidence="6" id="KW-0411">Iron-sulfur</keyword>
<dbReference type="AlphaFoldDB" id="A0A917Z8V9"/>
<evidence type="ECO:0000259" key="7">
    <source>
        <dbReference type="PROSITE" id="PS51085"/>
    </source>
</evidence>
<evidence type="ECO:0000256" key="1">
    <source>
        <dbReference type="ARBA" id="ARBA00022630"/>
    </source>
</evidence>
<dbReference type="Gene3D" id="2.40.30.10">
    <property type="entry name" value="Translation factors"/>
    <property type="match status" value="1"/>
</dbReference>
<dbReference type="InterPro" id="IPR017938">
    <property type="entry name" value="Riboflavin_synthase-like_b-brl"/>
</dbReference>
<evidence type="ECO:0000313" key="9">
    <source>
        <dbReference type="Proteomes" id="UP000599578"/>
    </source>
</evidence>
<dbReference type="InterPro" id="IPR050415">
    <property type="entry name" value="MRET"/>
</dbReference>
<evidence type="ECO:0000256" key="2">
    <source>
        <dbReference type="ARBA" id="ARBA00022714"/>
    </source>
</evidence>
<proteinExistence type="predicted"/>
<evidence type="ECO:0000256" key="3">
    <source>
        <dbReference type="ARBA" id="ARBA00022723"/>
    </source>
</evidence>
<dbReference type="CDD" id="cd06185">
    <property type="entry name" value="PDR_like"/>
    <property type="match status" value="1"/>
</dbReference>
<comment type="caution">
    <text evidence="8">The sequence shown here is derived from an EMBL/GenBank/DDBJ whole genome shotgun (WGS) entry which is preliminary data.</text>
</comment>
<evidence type="ECO:0000256" key="5">
    <source>
        <dbReference type="ARBA" id="ARBA00023004"/>
    </source>
</evidence>
<dbReference type="Gene3D" id="3.10.20.30">
    <property type="match status" value="1"/>
</dbReference>
<keyword evidence="5" id="KW-0408">Iron</keyword>
<evidence type="ECO:0000256" key="6">
    <source>
        <dbReference type="ARBA" id="ARBA00023014"/>
    </source>
</evidence>
<dbReference type="SUPFAM" id="SSF54292">
    <property type="entry name" value="2Fe-2S ferredoxin-like"/>
    <property type="match status" value="1"/>
</dbReference>
<sequence>MRQYSLFNHPQDRSAYRVAVLKDPNSRGGSVKLHETFAAGDRIRISAPRNLFPLDAENQHVLLFAGGIGITPLLSMAQVLHGLGRSFELHYHARSKSSSAFYEELRNSPFKSRVFFHFDDSSSDSSTEVAKALSQPGKNVHLYTCGPNGFMDYIFDAARKLGWAGENLHKEVFSAKPDETAAEDRPFELHLVRSGKTLQVPADKSALEVLEEAGVDVDSSCEQGICGACLTRVVDGTPDHRDQFMTDAEKQANDQFTPCCSRAQTATLSIEL</sequence>
<dbReference type="InterPro" id="IPR006058">
    <property type="entry name" value="2Fe2S_fd_BS"/>
</dbReference>
<dbReference type="Pfam" id="PF00111">
    <property type="entry name" value="Fer2"/>
    <property type="match status" value="1"/>
</dbReference>
<keyword evidence="9" id="KW-1185">Reference proteome</keyword>
<dbReference type="PROSITE" id="PS00197">
    <property type="entry name" value="2FE2S_FER_1"/>
    <property type="match status" value="1"/>
</dbReference>
<dbReference type="PRINTS" id="PR00409">
    <property type="entry name" value="PHDIOXRDTASE"/>
</dbReference>
<protein>
    <submittedName>
        <fullName evidence="8">Ferredoxin:oxidoreductase FAD/NAD(P)-binding subunit</fullName>
    </submittedName>
</protein>
<reference evidence="8 9" key="1">
    <citation type="journal article" date="2014" name="Int. J. Syst. Evol. Microbiol.">
        <title>Complete genome sequence of Corynebacterium casei LMG S-19264T (=DSM 44701T), isolated from a smear-ripened cheese.</title>
        <authorList>
            <consortium name="US DOE Joint Genome Institute (JGI-PGF)"/>
            <person name="Walter F."/>
            <person name="Albersmeier A."/>
            <person name="Kalinowski J."/>
            <person name="Ruckert C."/>
        </authorList>
    </citation>
    <scope>NUCLEOTIDE SEQUENCE [LARGE SCALE GENOMIC DNA]</scope>
    <source>
        <strain evidence="8 9">CGMCC 1.7286</strain>
    </source>
</reference>
<dbReference type="GO" id="GO:0016491">
    <property type="term" value="F:oxidoreductase activity"/>
    <property type="evidence" value="ECO:0007669"/>
    <property type="project" value="UniProtKB-KW"/>
</dbReference>
<dbReference type="GO" id="GO:0046872">
    <property type="term" value="F:metal ion binding"/>
    <property type="evidence" value="ECO:0007669"/>
    <property type="project" value="UniProtKB-KW"/>
</dbReference>
<dbReference type="InterPro" id="IPR001041">
    <property type="entry name" value="2Fe-2S_ferredoxin-type"/>
</dbReference>
<dbReference type="InterPro" id="IPR039261">
    <property type="entry name" value="FNR_nucleotide-bd"/>
</dbReference>
<dbReference type="Proteomes" id="UP000599578">
    <property type="component" value="Unassembled WGS sequence"/>
</dbReference>
<dbReference type="CDD" id="cd00207">
    <property type="entry name" value="fer2"/>
    <property type="match status" value="1"/>
</dbReference>
<feature type="domain" description="2Fe-2S ferredoxin-type" evidence="7">
    <location>
        <begin position="187"/>
        <end position="272"/>
    </location>
</feature>
<dbReference type="EMBL" id="BMLT01000001">
    <property type="protein sequence ID" value="GGO76434.1"/>
    <property type="molecule type" value="Genomic_DNA"/>
</dbReference>
<evidence type="ECO:0000256" key="4">
    <source>
        <dbReference type="ARBA" id="ARBA00023002"/>
    </source>
</evidence>
<dbReference type="Gene3D" id="3.40.50.80">
    <property type="entry name" value="Nucleotide-binding domain of ferredoxin-NADP reductase (FNR) module"/>
    <property type="match status" value="1"/>
</dbReference>